<dbReference type="KEGG" id="bsan:CHH28_15400"/>
<dbReference type="AlphaFoldDB" id="A0A222FMR7"/>
<accession>A0A222FMR7</accession>
<gene>
    <name evidence="2" type="ORF">CHH28_15400</name>
</gene>
<dbReference type="Proteomes" id="UP000202440">
    <property type="component" value="Chromosome"/>
</dbReference>
<feature type="region of interest" description="Disordered" evidence="1">
    <location>
        <begin position="41"/>
        <end position="67"/>
    </location>
</feature>
<evidence type="ECO:0000256" key="1">
    <source>
        <dbReference type="SAM" id="MobiDB-lite"/>
    </source>
</evidence>
<organism evidence="2 3">
    <name type="scientific">Bacterioplanes sanyensis</name>
    <dbReference type="NCBI Taxonomy" id="1249553"/>
    <lineage>
        <taxon>Bacteria</taxon>
        <taxon>Pseudomonadati</taxon>
        <taxon>Pseudomonadota</taxon>
        <taxon>Gammaproteobacteria</taxon>
        <taxon>Oceanospirillales</taxon>
        <taxon>Oceanospirillaceae</taxon>
        <taxon>Bacterioplanes</taxon>
    </lineage>
</organism>
<evidence type="ECO:0000313" key="2">
    <source>
        <dbReference type="EMBL" id="ASP39972.1"/>
    </source>
</evidence>
<keyword evidence="3" id="KW-1185">Reference proteome</keyword>
<sequence length="67" mass="6821">MKHPASTNTLPAAGSACGLRPDPAALTDDVGFDFSAAATLASSTTDEQDSQKPPSPTPCRAYTKSVP</sequence>
<proteinExistence type="predicted"/>
<dbReference type="OrthoDB" id="6371097at2"/>
<name>A0A222FMR7_9GAMM</name>
<dbReference type="PROSITE" id="PS51257">
    <property type="entry name" value="PROKAR_LIPOPROTEIN"/>
    <property type="match status" value="1"/>
</dbReference>
<protein>
    <submittedName>
        <fullName evidence="2">Uncharacterized protein</fullName>
    </submittedName>
</protein>
<evidence type="ECO:0000313" key="3">
    <source>
        <dbReference type="Proteomes" id="UP000202440"/>
    </source>
</evidence>
<dbReference type="RefSeq" id="WP_094061146.1">
    <property type="nucleotide sequence ID" value="NZ_CP022530.1"/>
</dbReference>
<dbReference type="EMBL" id="CP022530">
    <property type="protein sequence ID" value="ASP39972.1"/>
    <property type="molecule type" value="Genomic_DNA"/>
</dbReference>
<reference evidence="2 3" key="1">
    <citation type="submission" date="2017-07" db="EMBL/GenBank/DDBJ databases">
        <title>Annotated genome sequence of Bacterioplanes sanyensis isolated from Red Sea.</title>
        <authorList>
            <person name="Rehman Z.U."/>
        </authorList>
    </citation>
    <scope>NUCLEOTIDE SEQUENCE [LARGE SCALE GENOMIC DNA]</scope>
    <source>
        <strain evidence="2 3">NV9</strain>
    </source>
</reference>